<accession>A0A150QLZ2</accession>
<gene>
    <name evidence="2" type="ORF">BE15_12675</name>
</gene>
<proteinExistence type="predicted"/>
<protein>
    <submittedName>
        <fullName evidence="2">Uncharacterized protein</fullName>
    </submittedName>
</protein>
<dbReference type="AlphaFoldDB" id="A0A150QLZ2"/>
<evidence type="ECO:0000313" key="3">
    <source>
        <dbReference type="Proteomes" id="UP000075260"/>
    </source>
</evidence>
<organism evidence="2 3">
    <name type="scientific">Sorangium cellulosum</name>
    <name type="common">Polyangium cellulosum</name>
    <dbReference type="NCBI Taxonomy" id="56"/>
    <lineage>
        <taxon>Bacteria</taxon>
        <taxon>Pseudomonadati</taxon>
        <taxon>Myxococcota</taxon>
        <taxon>Polyangia</taxon>
        <taxon>Polyangiales</taxon>
        <taxon>Polyangiaceae</taxon>
        <taxon>Sorangium</taxon>
    </lineage>
</organism>
<name>A0A150QLZ2_SORCE</name>
<dbReference type="RefSeq" id="WP_061608755.1">
    <property type="nucleotide sequence ID" value="NZ_JEMA01000512.1"/>
</dbReference>
<reference evidence="2 3" key="1">
    <citation type="submission" date="2014-02" db="EMBL/GenBank/DDBJ databases">
        <title>The small core and large imbalanced accessory genome model reveals a collaborative survival strategy of Sorangium cellulosum strains in nature.</title>
        <authorList>
            <person name="Han K."/>
            <person name="Peng R."/>
            <person name="Blom J."/>
            <person name="Li Y.-Z."/>
        </authorList>
    </citation>
    <scope>NUCLEOTIDE SEQUENCE [LARGE SCALE GENOMIC DNA]</scope>
    <source>
        <strain evidence="2 3">So0008-312</strain>
    </source>
</reference>
<sequence>MESRTKRSSPREERAGLDDLDLPPLLSKLGMEPCYDASVPRRRTAEITSVNVAALASAARRGEVHTDVELAVVGACLVLAGTITVQLETTRVASGGLPL</sequence>
<evidence type="ECO:0000256" key="1">
    <source>
        <dbReference type="SAM" id="MobiDB-lite"/>
    </source>
</evidence>
<evidence type="ECO:0000313" key="2">
    <source>
        <dbReference type="EMBL" id="KYF68970.1"/>
    </source>
</evidence>
<dbReference type="EMBL" id="JEMA01000512">
    <property type="protein sequence ID" value="KYF68970.1"/>
    <property type="molecule type" value="Genomic_DNA"/>
</dbReference>
<feature type="region of interest" description="Disordered" evidence="1">
    <location>
        <begin position="1"/>
        <end position="24"/>
    </location>
</feature>
<feature type="compositionally biased region" description="Basic and acidic residues" evidence="1">
    <location>
        <begin position="1"/>
        <end position="17"/>
    </location>
</feature>
<dbReference type="Proteomes" id="UP000075260">
    <property type="component" value="Unassembled WGS sequence"/>
</dbReference>
<comment type="caution">
    <text evidence="2">The sequence shown here is derived from an EMBL/GenBank/DDBJ whole genome shotgun (WGS) entry which is preliminary data.</text>
</comment>